<dbReference type="EMBL" id="LUGM01000002">
    <property type="protein sequence ID" value="KYH13550.1"/>
    <property type="molecule type" value="Genomic_DNA"/>
</dbReference>
<reference evidence="2" key="4">
    <citation type="submission" date="2021-09" db="EMBL/GenBank/DDBJ databases">
        <authorList>
            <person name="Gilroy R."/>
        </authorList>
    </citation>
    <scope>NUCLEOTIDE SEQUENCE</scope>
    <source>
        <strain evidence="2">CHK149-3286</strain>
    </source>
</reference>
<dbReference type="Proteomes" id="UP000075418">
    <property type="component" value="Unassembled WGS sequence"/>
</dbReference>
<dbReference type="Proteomes" id="UP000321040">
    <property type="component" value="Unassembled WGS sequence"/>
</dbReference>
<dbReference type="EMBL" id="BKAQ01000007">
    <property type="protein sequence ID" value="GEP81781.1"/>
    <property type="molecule type" value="Genomic_DNA"/>
</dbReference>
<dbReference type="Proteomes" id="UP000706163">
    <property type="component" value="Unassembled WGS sequence"/>
</dbReference>
<dbReference type="PANTHER" id="PTHR31793">
    <property type="entry name" value="4-HYDROXYBENZOYL-COA THIOESTERASE FAMILY MEMBER"/>
    <property type="match status" value="1"/>
</dbReference>
<organism evidence="3 4">
    <name type="scientific">Staphylococcus kloosii</name>
    <dbReference type="NCBI Taxonomy" id="29384"/>
    <lineage>
        <taxon>Bacteria</taxon>
        <taxon>Bacillati</taxon>
        <taxon>Bacillota</taxon>
        <taxon>Bacilli</taxon>
        <taxon>Bacillales</taxon>
        <taxon>Staphylococcaceae</taxon>
        <taxon>Staphylococcus</taxon>
    </lineage>
</organism>
<dbReference type="GO" id="GO:0047617">
    <property type="term" value="F:fatty acyl-CoA hydrolase activity"/>
    <property type="evidence" value="ECO:0007669"/>
    <property type="project" value="TreeGrafter"/>
</dbReference>
<dbReference type="InterPro" id="IPR029069">
    <property type="entry name" value="HotDog_dom_sf"/>
</dbReference>
<dbReference type="EMBL" id="DYVT01000004">
    <property type="protein sequence ID" value="HJF66772.1"/>
    <property type="molecule type" value="Genomic_DNA"/>
</dbReference>
<evidence type="ECO:0000313" key="3">
    <source>
        <dbReference type="EMBL" id="KYH13550.1"/>
    </source>
</evidence>
<dbReference type="OrthoDB" id="6117985at2"/>
<accession>A0A151A308</accession>
<dbReference type="RefSeq" id="WP_061853781.1">
    <property type="nucleotide sequence ID" value="NZ_BKAQ01000007.1"/>
</dbReference>
<dbReference type="Gene3D" id="3.10.129.10">
    <property type="entry name" value="Hotdog Thioesterase"/>
    <property type="match status" value="1"/>
</dbReference>
<reference evidence="3 4" key="1">
    <citation type="submission" date="2016-02" db="EMBL/GenBank/DDBJ databases">
        <title>Draft genome sequence of hydrocarbon degrading Staphylococcus saprophyticus Strain CNV2, isolated from crude-oil contaminated soil from Noonmati Oil Refinery, Guwahati, Assam, India.</title>
        <authorList>
            <person name="Mukherjee A."/>
            <person name="Chettri B."/>
            <person name="Langpoklakpam J."/>
            <person name="Singh A.K."/>
            <person name="Chattopadhyay D.J."/>
        </authorList>
    </citation>
    <scope>NUCLEOTIDE SEQUENCE [LARGE SCALE GENOMIC DNA]</scope>
    <source>
        <strain evidence="3 4">CNV2</strain>
    </source>
</reference>
<protein>
    <submittedName>
        <fullName evidence="1">3-hydroxyacyl-CoA dehydrogenase</fullName>
    </submittedName>
    <submittedName>
        <fullName evidence="2 3">Thioesterase</fullName>
    </submittedName>
</protein>
<proteinExistence type="predicted"/>
<dbReference type="KEGG" id="skl:C7J89_03265"/>
<reference evidence="1 5" key="2">
    <citation type="submission" date="2019-07" db="EMBL/GenBank/DDBJ databases">
        <title>Whole genome shotgun sequence of Staphylococcus kloosii NBRC 109624.</title>
        <authorList>
            <person name="Hosoyama A."/>
            <person name="Uohara A."/>
            <person name="Ohji S."/>
            <person name="Ichikawa N."/>
        </authorList>
    </citation>
    <scope>NUCLEOTIDE SEQUENCE [LARGE SCALE GENOMIC DNA]</scope>
    <source>
        <strain evidence="1 5">NBRC 109624</strain>
    </source>
</reference>
<gene>
    <name evidence="3" type="ORF">A0131_01830</name>
    <name evidence="2" type="ORF">K8V85_00520</name>
    <name evidence="1" type="ORF">SKL01_09590</name>
</gene>
<evidence type="ECO:0000313" key="2">
    <source>
        <dbReference type="EMBL" id="HJF66772.1"/>
    </source>
</evidence>
<dbReference type="Pfam" id="PF13279">
    <property type="entry name" value="4HBT_2"/>
    <property type="match status" value="1"/>
</dbReference>
<name>A0A151A308_9STAP</name>
<evidence type="ECO:0000313" key="5">
    <source>
        <dbReference type="Proteomes" id="UP000321040"/>
    </source>
</evidence>
<evidence type="ECO:0000313" key="1">
    <source>
        <dbReference type="EMBL" id="GEP81781.1"/>
    </source>
</evidence>
<accession>A0A2T4REF0</accession>
<evidence type="ECO:0000313" key="4">
    <source>
        <dbReference type="Proteomes" id="UP000075418"/>
    </source>
</evidence>
<reference evidence="2" key="3">
    <citation type="journal article" date="2021" name="PeerJ">
        <title>Extensive microbial diversity within the chicken gut microbiome revealed by metagenomics and culture.</title>
        <authorList>
            <person name="Gilroy R."/>
            <person name="Ravi A."/>
            <person name="Getino M."/>
            <person name="Pursley I."/>
            <person name="Horton D.L."/>
            <person name="Alikhan N.F."/>
            <person name="Baker D."/>
            <person name="Gharbi K."/>
            <person name="Hall N."/>
            <person name="Watson M."/>
            <person name="Adriaenssens E.M."/>
            <person name="Foster-Nyarko E."/>
            <person name="Jarju S."/>
            <person name="Secka A."/>
            <person name="Antonio M."/>
            <person name="Oren A."/>
            <person name="Chaudhuri R.R."/>
            <person name="La Ragione R."/>
            <person name="Hildebrand F."/>
            <person name="Pallen M.J."/>
        </authorList>
    </citation>
    <scope>NUCLEOTIDE SEQUENCE</scope>
    <source>
        <strain evidence="2">CHK149-3286</strain>
    </source>
</reference>
<sequence>MTATFEYNFTVETSWIDHNDHMHDAKYYSIFSDCVVYFFNAVGYEFEREDLPVTVFSLESHISFLKELRLGDSFYVRPYIYDFDAKRTHLILVMFNEQDEKIATYEVMMISVSNETRKSAPFPDKVYQTIADYYSQQPQFEIPKQVGHVIGIPKK</sequence>
<dbReference type="SUPFAM" id="SSF54637">
    <property type="entry name" value="Thioesterase/thiol ester dehydrase-isomerase"/>
    <property type="match status" value="1"/>
</dbReference>
<dbReference type="PANTHER" id="PTHR31793:SF2">
    <property type="entry name" value="BLR1345 PROTEIN"/>
    <property type="match status" value="1"/>
</dbReference>
<dbReference type="InterPro" id="IPR050563">
    <property type="entry name" value="4-hydroxybenzoyl-CoA_TE"/>
</dbReference>
<dbReference type="CDD" id="cd00586">
    <property type="entry name" value="4HBT"/>
    <property type="match status" value="1"/>
</dbReference>
<keyword evidence="5" id="KW-1185">Reference proteome</keyword>
<comment type="caution">
    <text evidence="3">The sequence shown here is derived from an EMBL/GenBank/DDBJ whole genome shotgun (WGS) entry which is preliminary data.</text>
</comment>
<dbReference type="AlphaFoldDB" id="A0A151A308"/>
<dbReference type="GeneID" id="69904346"/>